<feature type="transmembrane region" description="Helical" evidence="5">
    <location>
        <begin position="292"/>
        <end position="313"/>
    </location>
</feature>
<dbReference type="Gene3D" id="1.20.1250.20">
    <property type="entry name" value="MFS general substrate transporter like domains"/>
    <property type="match status" value="1"/>
</dbReference>
<reference evidence="7" key="1">
    <citation type="submission" date="2022-12" db="EMBL/GenBank/DDBJ databases">
        <title>New Phytohabitans aurantiacus sp. RD004123 nov., an actinomycete isolated from soil.</title>
        <authorList>
            <person name="Triningsih D.W."/>
            <person name="Harunari E."/>
            <person name="Igarashi Y."/>
        </authorList>
    </citation>
    <scope>NUCLEOTIDE SEQUENCE</scope>
    <source>
        <strain evidence="7">RD004123</strain>
    </source>
</reference>
<feature type="transmembrane region" description="Helical" evidence="5">
    <location>
        <begin position="128"/>
        <end position="149"/>
    </location>
</feature>
<dbReference type="InterPro" id="IPR011701">
    <property type="entry name" value="MFS"/>
</dbReference>
<feature type="transmembrane region" description="Helical" evidence="5">
    <location>
        <begin position="260"/>
        <end position="280"/>
    </location>
</feature>
<dbReference type="PANTHER" id="PTHR23530">
    <property type="entry name" value="TRANSPORT PROTEIN-RELATED"/>
    <property type="match status" value="1"/>
</dbReference>
<feature type="transmembrane region" description="Helical" evidence="5">
    <location>
        <begin position="379"/>
        <end position="403"/>
    </location>
</feature>
<feature type="transmembrane region" description="Helical" evidence="5">
    <location>
        <begin position="319"/>
        <end position="341"/>
    </location>
</feature>
<evidence type="ECO:0000259" key="6">
    <source>
        <dbReference type="PROSITE" id="PS50850"/>
    </source>
</evidence>
<gene>
    <name evidence="7" type="ORF">Pa4123_33620</name>
</gene>
<organism evidence="7 8">
    <name type="scientific">Phytohabitans aurantiacus</name>
    <dbReference type="NCBI Taxonomy" id="3016789"/>
    <lineage>
        <taxon>Bacteria</taxon>
        <taxon>Bacillati</taxon>
        <taxon>Actinomycetota</taxon>
        <taxon>Actinomycetes</taxon>
        <taxon>Micromonosporales</taxon>
        <taxon>Micromonosporaceae</taxon>
    </lineage>
</organism>
<feature type="domain" description="Major facilitator superfamily (MFS) profile" evidence="6">
    <location>
        <begin position="1"/>
        <end position="409"/>
    </location>
</feature>
<keyword evidence="8" id="KW-1185">Reference proteome</keyword>
<feature type="transmembrane region" description="Helical" evidence="5">
    <location>
        <begin position="61"/>
        <end position="79"/>
    </location>
</feature>
<feature type="transmembrane region" description="Helical" evidence="5">
    <location>
        <begin position="30"/>
        <end position="49"/>
    </location>
</feature>
<comment type="subcellular location">
    <subcellularLocation>
        <location evidence="1">Cell membrane</location>
        <topology evidence="1">Multi-pass membrane protein</topology>
    </subcellularLocation>
</comment>
<dbReference type="InterPro" id="IPR053160">
    <property type="entry name" value="MFS_DHA3_Transporter"/>
</dbReference>
<dbReference type="InterPro" id="IPR036259">
    <property type="entry name" value="MFS_trans_sf"/>
</dbReference>
<proteinExistence type="predicted"/>
<evidence type="ECO:0000256" key="3">
    <source>
        <dbReference type="ARBA" id="ARBA00022989"/>
    </source>
</evidence>
<protein>
    <recommendedName>
        <fullName evidence="6">Major facilitator superfamily (MFS) profile domain-containing protein</fullName>
    </recommendedName>
</protein>
<accession>A0ABQ5QV12</accession>
<feature type="transmembrane region" description="Helical" evidence="5">
    <location>
        <begin position="161"/>
        <end position="182"/>
    </location>
</feature>
<evidence type="ECO:0000313" key="7">
    <source>
        <dbReference type="EMBL" id="GLH98087.1"/>
    </source>
</evidence>
<dbReference type="Pfam" id="PF07690">
    <property type="entry name" value="MFS_1"/>
    <property type="match status" value="1"/>
</dbReference>
<evidence type="ECO:0000313" key="8">
    <source>
        <dbReference type="Proteomes" id="UP001144280"/>
    </source>
</evidence>
<dbReference type="PROSITE" id="PS50850">
    <property type="entry name" value="MFS"/>
    <property type="match status" value="1"/>
</dbReference>
<dbReference type="EMBL" id="BSDI01000013">
    <property type="protein sequence ID" value="GLH98087.1"/>
    <property type="molecule type" value="Genomic_DNA"/>
</dbReference>
<evidence type="ECO:0000256" key="5">
    <source>
        <dbReference type="SAM" id="Phobius"/>
    </source>
</evidence>
<dbReference type="SUPFAM" id="SSF103473">
    <property type="entry name" value="MFS general substrate transporter"/>
    <property type="match status" value="1"/>
</dbReference>
<dbReference type="PANTHER" id="PTHR23530:SF1">
    <property type="entry name" value="PERMEASE, MAJOR FACILITATOR SUPERFAMILY-RELATED"/>
    <property type="match status" value="1"/>
</dbReference>
<name>A0ABQ5QV12_9ACTN</name>
<dbReference type="PROSITE" id="PS00216">
    <property type="entry name" value="SUGAR_TRANSPORT_1"/>
    <property type="match status" value="1"/>
</dbReference>
<dbReference type="InterPro" id="IPR005829">
    <property type="entry name" value="Sugar_transporter_CS"/>
</dbReference>
<dbReference type="Proteomes" id="UP001144280">
    <property type="component" value="Unassembled WGS sequence"/>
</dbReference>
<evidence type="ECO:0000256" key="1">
    <source>
        <dbReference type="ARBA" id="ARBA00004651"/>
    </source>
</evidence>
<sequence>MLIGLRWASTGLILPVSMLIYATRGIDLPTVGLLVALYSGLVVLLELPTGGLADQLGRRRTMLLASVFLVLAPLCMAFAQVWWQFAIAAIASALGRALGSGPVEAWYVDTVRAIEPDVSLRGGLSRGWAVEAFGLGATATIGGAVPGLAGGLANDGLITPFSVPALGAAALAVVSLIAHAALMTEVPDPASPARSRGSARAAVRAVPAQVVHGVRVAWREPVVRLIVAHGAAIGLFLNSIEMLAPLQFAEMLGGPERAAFAYGLLITGAFLGTAAGSAAAPALCRLLPLSPLGVAALVTVIGGAAVGLIGLASAGPGGFALAAAGYLGAYTVTGPAGPLAAEAVHNRVTERERATLVSVESLALQLGGFLGAVSVTRLAAWAGFVSGWIAATLALVIAALLIVAARRAERRAGETGKVLTYEFT</sequence>
<keyword evidence="3 5" id="KW-1133">Transmembrane helix</keyword>
<evidence type="ECO:0000256" key="4">
    <source>
        <dbReference type="ARBA" id="ARBA00023136"/>
    </source>
</evidence>
<feature type="transmembrane region" description="Helical" evidence="5">
    <location>
        <begin position="353"/>
        <end position="373"/>
    </location>
</feature>
<keyword evidence="2 5" id="KW-0812">Transmembrane</keyword>
<keyword evidence="4 5" id="KW-0472">Membrane</keyword>
<feature type="transmembrane region" description="Helical" evidence="5">
    <location>
        <begin position="7"/>
        <end position="24"/>
    </location>
</feature>
<evidence type="ECO:0000256" key="2">
    <source>
        <dbReference type="ARBA" id="ARBA00022692"/>
    </source>
</evidence>
<comment type="caution">
    <text evidence="7">The sequence shown here is derived from an EMBL/GenBank/DDBJ whole genome shotgun (WGS) entry which is preliminary data.</text>
</comment>
<dbReference type="InterPro" id="IPR020846">
    <property type="entry name" value="MFS_dom"/>
</dbReference>